<feature type="transmembrane region" description="Helical" evidence="6">
    <location>
        <begin position="99"/>
        <end position="121"/>
    </location>
</feature>
<dbReference type="PANTHER" id="PTHR33529">
    <property type="entry name" value="SLR0882 PROTEIN-RELATED"/>
    <property type="match status" value="1"/>
</dbReference>
<feature type="transmembrane region" description="Helical" evidence="6">
    <location>
        <begin position="14"/>
        <end position="32"/>
    </location>
</feature>
<evidence type="ECO:0000256" key="3">
    <source>
        <dbReference type="ARBA" id="ARBA00022692"/>
    </source>
</evidence>
<dbReference type="GO" id="GO:0055085">
    <property type="term" value="P:transmembrane transport"/>
    <property type="evidence" value="ECO:0007669"/>
    <property type="project" value="InterPro"/>
</dbReference>
<dbReference type="GO" id="GO:0043190">
    <property type="term" value="C:ATP-binding cassette (ABC) transporter complex"/>
    <property type="evidence" value="ECO:0007669"/>
    <property type="project" value="InterPro"/>
</dbReference>
<name>A0A0B4X1S5_9HYPH</name>
<dbReference type="AlphaFoldDB" id="A0A0B4X1S5"/>
<dbReference type="KEGG" id="rga:RGR602_CH01348"/>
<dbReference type="InterPro" id="IPR005495">
    <property type="entry name" value="LptG/LptF_permease"/>
</dbReference>
<feature type="transmembrane region" description="Helical" evidence="6">
    <location>
        <begin position="338"/>
        <end position="357"/>
    </location>
</feature>
<proteinExistence type="predicted"/>
<dbReference type="EMBL" id="CP006877">
    <property type="protein sequence ID" value="AJD40705.1"/>
    <property type="molecule type" value="Genomic_DNA"/>
</dbReference>
<dbReference type="Proteomes" id="UP000031368">
    <property type="component" value="Chromosome"/>
</dbReference>
<dbReference type="GO" id="GO:0015920">
    <property type="term" value="P:lipopolysaccharide transport"/>
    <property type="evidence" value="ECO:0007669"/>
    <property type="project" value="TreeGrafter"/>
</dbReference>
<protein>
    <submittedName>
        <fullName evidence="7">YjgP/YjgQ family permease protein</fullName>
    </submittedName>
</protein>
<dbReference type="NCBIfam" id="TIGR04408">
    <property type="entry name" value="LptG_lptG"/>
    <property type="match status" value="1"/>
</dbReference>
<feature type="transmembrane region" description="Helical" evidence="6">
    <location>
        <begin position="308"/>
        <end position="326"/>
    </location>
</feature>
<accession>A0A0B4X1S5</accession>
<keyword evidence="3 6" id="KW-0812">Transmembrane</keyword>
<evidence type="ECO:0000313" key="8">
    <source>
        <dbReference type="Proteomes" id="UP000031368"/>
    </source>
</evidence>
<reference evidence="7 8" key="1">
    <citation type="submission" date="2013-11" db="EMBL/GenBank/DDBJ databases">
        <title>Complete genome sequence of Rhizobium gallicum bv. gallicum R602.</title>
        <authorList>
            <person name="Bustos P."/>
            <person name="Santamaria R.I."/>
            <person name="Lozano L."/>
            <person name="Acosta J.L."/>
            <person name="Ormeno-Orrillo E."/>
            <person name="Rogel M.A."/>
            <person name="Romero D."/>
            <person name="Cevallos M.A."/>
            <person name="Martinez-Romero E."/>
            <person name="Gonzalez V."/>
        </authorList>
    </citation>
    <scope>NUCLEOTIDE SEQUENCE [LARGE SCALE GENOMIC DNA]</scope>
    <source>
        <strain evidence="7 8">R602</strain>
    </source>
</reference>
<feature type="transmembrane region" description="Helical" evidence="6">
    <location>
        <begin position="70"/>
        <end position="87"/>
    </location>
</feature>
<dbReference type="RefSeq" id="WP_039844463.1">
    <property type="nucleotide sequence ID" value="NZ_CP006877.1"/>
</dbReference>
<keyword evidence="5 6" id="KW-0472">Membrane</keyword>
<comment type="subcellular location">
    <subcellularLocation>
        <location evidence="1">Cell membrane</location>
        <topology evidence="1">Multi-pass membrane protein</topology>
    </subcellularLocation>
</comment>
<evidence type="ECO:0000256" key="6">
    <source>
        <dbReference type="SAM" id="Phobius"/>
    </source>
</evidence>
<feature type="transmembrane region" description="Helical" evidence="6">
    <location>
        <begin position="278"/>
        <end position="296"/>
    </location>
</feature>
<evidence type="ECO:0000256" key="5">
    <source>
        <dbReference type="ARBA" id="ARBA00023136"/>
    </source>
</evidence>
<evidence type="ECO:0000256" key="4">
    <source>
        <dbReference type="ARBA" id="ARBA00022989"/>
    </source>
</evidence>
<keyword evidence="8" id="KW-1185">Reference proteome</keyword>
<gene>
    <name evidence="7" type="ORF">RGR602_CH01348</name>
</gene>
<organism evidence="7 8">
    <name type="scientific">Rhizobium gallicum bv. gallicum R602sp</name>
    <dbReference type="NCBI Taxonomy" id="1041138"/>
    <lineage>
        <taxon>Bacteria</taxon>
        <taxon>Pseudomonadati</taxon>
        <taxon>Pseudomonadota</taxon>
        <taxon>Alphaproteobacteria</taxon>
        <taxon>Hyphomicrobiales</taxon>
        <taxon>Rhizobiaceae</taxon>
        <taxon>Rhizobium/Agrobacterium group</taxon>
        <taxon>Rhizobium</taxon>
    </lineage>
</organism>
<dbReference type="PANTHER" id="PTHR33529:SF2">
    <property type="entry name" value="LIPOPOLYSACCHARIDE EXPORT SYSTEM PERMEASE PROTEIN LPTG"/>
    <property type="match status" value="1"/>
</dbReference>
<dbReference type="InterPro" id="IPR030923">
    <property type="entry name" value="LptG"/>
</dbReference>
<sequence>MIFGTLGRYFFRRYLAITIWFFLGIISIVFLIDFSETAGRMSGLPGYTVAGGLLMTAVRLPLIIQQTVPFIALFVGMTVLIGLNRKYELVVARAAGISVWQFMSPFIAGAFLLGILTMAVINPLAAWGQRQAALVETDWRGQEKATSSKPQVPWLRQISGKDDVIIGARTIQQNGTLLIDAVLIHFDSDGRVILRQDAASAKLEDGYWLLKNVTERRPGEIAVRKDTVQLRTNLKQDFVQERLTSPETIAFFDLSNRIAIAKSFGVPTKALETQFHSLLSQPLLLVAMTLIAATVSLKFSRFNQSRSVILGGILSGFVLYVVNVLVKAFGSSGVVPPFVAAWIPVVVALALGATILLHQEDG</sequence>
<evidence type="ECO:0000256" key="1">
    <source>
        <dbReference type="ARBA" id="ARBA00004651"/>
    </source>
</evidence>
<evidence type="ECO:0000313" key="7">
    <source>
        <dbReference type="EMBL" id="AJD40705.1"/>
    </source>
</evidence>
<dbReference type="HOGENOM" id="CLU_028799_2_0_5"/>
<keyword evidence="2" id="KW-1003">Cell membrane</keyword>
<evidence type="ECO:0000256" key="2">
    <source>
        <dbReference type="ARBA" id="ARBA00022475"/>
    </source>
</evidence>
<dbReference type="Pfam" id="PF03739">
    <property type="entry name" value="LptF_LptG"/>
    <property type="match status" value="1"/>
</dbReference>
<keyword evidence="4 6" id="KW-1133">Transmembrane helix</keyword>